<gene>
    <name evidence="15" type="ORF">QE152_g11076</name>
</gene>
<evidence type="ECO:0000256" key="6">
    <source>
        <dbReference type="ARBA" id="ARBA00022989"/>
    </source>
</evidence>
<evidence type="ECO:0000256" key="12">
    <source>
        <dbReference type="PROSITE-ProRule" id="PRU00023"/>
    </source>
</evidence>
<feature type="transmembrane region" description="Helical" evidence="13">
    <location>
        <begin position="391"/>
        <end position="418"/>
    </location>
</feature>
<feature type="transmembrane region" description="Helical" evidence="13">
    <location>
        <begin position="515"/>
        <end position="545"/>
    </location>
</feature>
<keyword evidence="9 13" id="KW-0472">Membrane</keyword>
<dbReference type="Proteomes" id="UP001458880">
    <property type="component" value="Unassembled WGS sequence"/>
</dbReference>
<feature type="transmembrane region" description="Helical" evidence="13">
    <location>
        <begin position="600"/>
        <end position="622"/>
    </location>
</feature>
<dbReference type="Pfam" id="PF12796">
    <property type="entry name" value="Ank_2"/>
    <property type="match status" value="2"/>
</dbReference>
<keyword evidence="8" id="KW-0406">Ion transport</keyword>
<dbReference type="PROSITE" id="PS50088">
    <property type="entry name" value="ANK_REPEAT"/>
    <property type="match status" value="3"/>
</dbReference>
<evidence type="ECO:0000256" key="2">
    <source>
        <dbReference type="ARBA" id="ARBA00022448"/>
    </source>
</evidence>
<dbReference type="PANTHER" id="PTHR47143:SF1">
    <property type="entry name" value="ION_TRANS DOMAIN-CONTAINING PROTEIN"/>
    <property type="match status" value="1"/>
</dbReference>
<evidence type="ECO:0000313" key="15">
    <source>
        <dbReference type="EMBL" id="KAK9737005.1"/>
    </source>
</evidence>
<protein>
    <submittedName>
        <fullName evidence="15">Ankyrin repeats (3 copies)</fullName>
    </submittedName>
</protein>
<evidence type="ECO:0000256" key="4">
    <source>
        <dbReference type="ARBA" id="ARBA00022692"/>
    </source>
</evidence>
<feature type="repeat" description="ANK" evidence="12">
    <location>
        <begin position="67"/>
        <end position="92"/>
    </location>
</feature>
<keyword evidence="5" id="KW-0677">Repeat</keyword>
<dbReference type="PRINTS" id="PR01415">
    <property type="entry name" value="ANKYRIN"/>
</dbReference>
<dbReference type="InterPro" id="IPR052076">
    <property type="entry name" value="TRP_cation_channel"/>
</dbReference>
<evidence type="ECO:0000256" key="11">
    <source>
        <dbReference type="ARBA" id="ARBA00023303"/>
    </source>
</evidence>
<evidence type="ECO:0000256" key="7">
    <source>
        <dbReference type="ARBA" id="ARBA00023043"/>
    </source>
</evidence>
<feature type="repeat" description="ANK" evidence="12">
    <location>
        <begin position="162"/>
        <end position="198"/>
    </location>
</feature>
<feature type="domain" description="Ion transport" evidence="14">
    <location>
        <begin position="391"/>
        <end position="630"/>
    </location>
</feature>
<dbReference type="InterPro" id="IPR002110">
    <property type="entry name" value="Ankyrin_rpt"/>
</dbReference>
<evidence type="ECO:0000256" key="8">
    <source>
        <dbReference type="ARBA" id="ARBA00023065"/>
    </source>
</evidence>
<organism evidence="15 16">
    <name type="scientific">Popillia japonica</name>
    <name type="common">Japanese beetle</name>
    <dbReference type="NCBI Taxonomy" id="7064"/>
    <lineage>
        <taxon>Eukaryota</taxon>
        <taxon>Metazoa</taxon>
        <taxon>Ecdysozoa</taxon>
        <taxon>Arthropoda</taxon>
        <taxon>Hexapoda</taxon>
        <taxon>Insecta</taxon>
        <taxon>Pterygota</taxon>
        <taxon>Neoptera</taxon>
        <taxon>Endopterygota</taxon>
        <taxon>Coleoptera</taxon>
        <taxon>Polyphaga</taxon>
        <taxon>Scarabaeiformia</taxon>
        <taxon>Scarabaeidae</taxon>
        <taxon>Rutelinae</taxon>
        <taxon>Popillia</taxon>
    </lineage>
</organism>
<feature type="transmembrane region" description="Helical" evidence="13">
    <location>
        <begin position="461"/>
        <end position="479"/>
    </location>
</feature>
<keyword evidence="4 13" id="KW-0812">Transmembrane</keyword>
<dbReference type="PROSITE" id="PS50297">
    <property type="entry name" value="ANK_REP_REGION"/>
    <property type="match status" value="3"/>
</dbReference>
<evidence type="ECO:0000256" key="3">
    <source>
        <dbReference type="ARBA" id="ARBA00022606"/>
    </source>
</evidence>
<dbReference type="InterPro" id="IPR036770">
    <property type="entry name" value="Ankyrin_rpt-contain_sf"/>
</dbReference>
<dbReference type="GO" id="GO:0005216">
    <property type="term" value="F:monoatomic ion channel activity"/>
    <property type="evidence" value="ECO:0007669"/>
    <property type="project" value="InterPro"/>
</dbReference>
<feature type="repeat" description="ANK" evidence="12">
    <location>
        <begin position="129"/>
        <end position="161"/>
    </location>
</feature>
<keyword evidence="10" id="KW-0325">Glycoprotein</keyword>
<comment type="subcellular location">
    <subcellularLocation>
        <location evidence="1">Membrane</location>
        <topology evidence="1">Multi-pass membrane protein</topology>
    </subcellularLocation>
</comment>
<feature type="transmembrane region" description="Helical" evidence="13">
    <location>
        <begin position="491"/>
        <end position="509"/>
    </location>
</feature>
<evidence type="ECO:0000313" key="16">
    <source>
        <dbReference type="Proteomes" id="UP001458880"/>
    </source>
</evidence>
<evidence type="ECO:0000256" key="5">
    <source>
        <dbReference type="ARBA" id="ARBA00022737"/>
    </source>
</evidence>
<accession>A0AAW1LTH2</accession>
<proteinExistence type="predicted"/>
<comment type="caution">
    <text evidence="15">The sequence shown here is derived from an EMBL/GenBank/DDBJ whole genome shotgun (WGS) entry which is preliminary data.</text>
</comment>
<name>A0AAW1LTH2_POPJA</name>
<feature type="transmembrane region" description="Helical" evidence="13">
    <location>
        <begin position="430"/>
        <end position="449"/>
    </location>
</feature>
<keyword evidence="3" id="KW-0716">Sensory transduction</keyword>
<evidence type="ECO:0000256" key="9">
    <source>
        <dbReference type="ARBA" id="ARBA00023136"/>
    </source>
</evidence>
<keyword evidence="2" id="KW-0813">Transport</keyword>
<evidence type="ECO:0000256" key="1">
    <source>
        <dbReference type="ARBA" id="ARBA00004141"/>
    </source>
</evidence>
<keyword evidence="16" id="KW-1185">Reference proteome</keyword>
<dbReference type="PANTHER" id="PTHR47143">
    <property type="entry name" value="TRANSIENT RECEPTOR POTENTIAL CATION CHANNEL PROTEIN PAINLESS"/>
    <property type="match status" value="1"/>
</dbReference>
<dbReference type="GO" id="GO:0034703">
    <property type="term" value="C:cation channel complex"/>
    <property type="evidence" value="ECO:0007669"/>
    <property type="project" value="UniProtKB-ARBA"/>
</dbReference>
<keyword evidence="7 12" id="KW-0040">ANK repeat</keyword>
<keyword evidence="11" id="KW-0407">Ion channel</keyword>
<reference evidence="15 16" key="1">
    <citation type="journal article" date="2024" name="BMC Genomics">
        <title>De novo assembly and annotation of Popillia japonica's genome with initial clues to its potential as an invasive pest.</title>
        <authorList>
            <person name="Cucini C."/>
            <person name="Boschi S."/>
            <person name="Funari R."/>
            <person name="Cardaioli E."/>
            <person name="Iannotti N."/>
            <person name="Marturano G."/>
            <person name="Paoli F."/>
            <person name="Bruttini M."/>
            <person name="Carapelli A."/>
            <person name="Frati F."/>
            <person name="Nardi F."/>
        </authorList>
    </citation>
    <scope>NUCLEOTIDE SEQUENCE [LARGE SCALE GENOMIC DNA]</scope>
    <source>
        <strain evidence="15">DMR45628</strain>
    </source>
</reference>
<dbReference type="Pfam" id="PF00023">
    <property type="entry name" value="Ank"/>
    <property type="match status" value="1"/>
</dbReference>
<evidence type="ECO:0000256" key="10">
    <source>
        <dbReference type="ARBA" id="ARBA00023180"/>
    </source>
</evidence>
<dbReference type="Gene3D" id="1.25.40.20">
    <property type="entry name" value="Ankyrin repeat-containing domain"/>
    <property type="match status" value="2"/>
</dbReference>
<evidence type="ECO:0000256" key="13">
    <source>
        <dbReference type="SAM" id="Phobius"/>
    </source>
</evidence>
<dbReference type="EMBL" id="JASPKY010000106">
    <property type="protein sequence ID" value="KAK9737005.1"/>
    <property type="molecule type" value="Genomic_DNA"/>
</dbReference>
<dbReference type="Pfam" id="PF00520">
    <property type="entry name" value="Ion_trans"/>
    <property type="match status" value="1"/>
</dbReference>
<sequence>MASEEDLEFDANHFLELYPELKYGRIGTYDITALQVGSAFTKIGLTPSLRELVTRYGRRYVNAEDQLGRTPLHYAASNGNTELVQLLLESGACTECKFKCSEARSTRKSGDNYWKWNRLFMALTPPDIWGRTPLHLGAKAGHVEVVRLLIENSADVNAEDSKGITPLLLAGCIGNRNTFESIVKMLVEKGADVTKKNILTGTTVLFHAVVLKSTKATKCLLRAGAWITEGPCGHTELHEAAANNLVEILTYFLEDKRITSNYINRRDKCGRTPAYRAANCGFKECLKLLALKGADMTIITTTNKDSVLDIIFTRVDNPVEFLKEILDSGVIKNKEDQISLDFSVLCRAGNDSQTNMVYNIINAAHQHEHVEILEHPLVETFLRLKWIKVKWFFYLLIFTYTLFVLTLSAYIFIVIHCIQEFSSIRAISRYTLAILAAGLLIYAIIQSLIAWKRFYKKFELWMNVCCTSLALTVAVVGIEGEKVEGMSNWKLHAISIAVLLSWTELMLLIGRLPSYGYYALMFAAVLQNVVKVLLTFICLVIGFALSFSIQFHNYPEFKDPWRAVVKTTVMMMGEFEYADLFTKSDNGTDIAQGLPTTSRVIFLMFVIVASIVLMNLMVGLAVSDIQGLTQVGNVRRLEKQAEFLHQFEKVASKMMSTGVFPTFLMNLLARKRAIYTKFAVQSEKFGTNRNGFFGVKKLPTELLERITAIANRKIHGEDDIFHNENLPRLIETLKLILKVYESKPDGKH</sequence>
<dbReference type="InterPro" id="IPR005821">
    <property type="entry name" value="Ion_trans_dom"/>
</dbReference>
<dbReference type="AlphaFoldDB" id="A0AAW1LTH2"/>
<dbReference type="SMART" id="SM00248">
    <property type="entry name" value="ANK"/>
    <property type="match status" value="7"/>
</dbReference>
<dbReference type="SUPFAM" id="SSF48403">
    <property type="entry name" value="Ankyrin repeat"/>
    <property type="match status" value="1"/>
</dbReference>
<keyword evidence="6 13" id="KW-1133">Transmembrane helix</keyword>
<evidence type="ECO:0000259" key="14">
    <source>
        <dbReference type="Pfam" id="PF00520"/>
    </source>
</evidence>